<keyword evidence="3" id="KW-1185">Reference proteome</keyword>
<dbReference type="OrthoDB" id="2680441at2"/>
<dbReference type="RefSeq" id="WP_127200281.1">
    <property type="nucleotide sequence ID" value="NZ_RZNX01000008.1"/>
</dbReference>
<evidence type="ECO:0000313" key="2">
    <source>
        <dbReference type="EMBL" id="RUT28933.1"/>
    </source>
</evidence>
<feature type="compositionally biased region" description="Basic and acidic residues" evidence="1">
    <location>
        <begin position="43"/>
        <end position="74"/>
    </location>
</feature>
<sequence length="74" mass="8409">MSSNNPKDEQEKYTRDQIIDAAAGNVPKHKDIDEAENGSMVNDMKDLKRLGKEMDEMNTVTEDKEKGLENDPKQ</sequence>
<proteinExistence type="predicted"/>
<accession>A0A3S1D7M9</accession>
<organism evidence="2 3">
    <name type="scientific">Paenibacillus zeisoli</name>
    <dbReference type="NCBI Taxonomy" id="2496267"/>
    <lineage>
        <taxon>Bacteria</taxon>
        <taxon>Bacillati</taxon>
        <taxon>Bacillota</taxon>
        <taxon>Bacilli</taxon>
        <taxon>Bacillales</taxon>
        <taxon>Paenibacillaceae</taxon>
        <taxon>Paenibacillus</taxon>
    </lineage>
</organism>
<dbReference type="Proteomes" id="UP000272464">
    <property type="component" value="Unassembled WGS sequence"/>
</dbReference>
<protein>
    <submittedName>
        <fullName evidence="2">Uncharacterized protein</fullName>
    </submittedName>
</protein>
<dbReference type="EMBL" id="RZNX01000008">
    <property type="protein sequence ID" value="RUT28933.1"/>
    <property type="molecule type" value="Genomic_DNA"/>
</dbReference>
<comment type="caution">
    <text evidence="2">The sequence shown here is derived from an EMBL/GenBank/DDBJ whole genome shotgun (WGS) entry which is preliminary data.</text>
</comment>
<evidence type="ECO:0000313" key="3">
    <source>
        <dbReference type="Proteomes" id="UP000272464"/>
    </source>
</evidence>
<gene>
    <name evidence="2" type="ORF">EJP77_16125</name>
</gene>
<feature type="compositionally biased region" description="Basic and acidic residues" evidence="1">
    <location>
        <begin position="1"/>
        <end position="18"/>
    </location>
</feature>
<feature type="region of interest" description="Disordered" evidence="1">
    <location>
        <begin position="1"/>
        <end position="74"/>
    </location>
</feature>
<name>A0A3S1D7M9_9BACL</name>
<evidence type="ECO:0000256" key="1">
    <source>
        <dbReference type="SAM" id="MobiDB-lite"/>
    </source>
</evidence>
<dbReference type="AlphaFoldDB" id="A0A3S1D7M9"/>
<reference evidence="2 3" key="1">
    <citation type="submission" date="2018-12" db="EMBL/GenBank/DDBJ databases">
        <authorList>
            <person name="Sun L."/>
            <person name="Chen Z."/>
        </authorList>
    </citation>
    <scope>NUCLEOTIDE SEQUENCE [LARGE SCALE GENOMIC DNA]</scope>
    <source>
        <strain evidence="2 3">3-5-3</strain>
    </source>
</reference>